<dbReference type="EMBL" id="JBHTIA010000003">
    <property type="protein sequence ID" value="MFD0764860.1"/>
    <property type="molecule type" value="Genomic_DNA"/>
</dbReference>
<evidence type="ECO:0008006" key="3">
    <source>
        <dbReference type="Google" id="ProtNLM"/>
    </source>
</evidence>
<proteinExistence type="predicted"/>
<protein>
    <recommendedName>
        <fullName evidence="3">Viral A-type inclusion protein</fullName>
    </recommendedName>
</protein>
<dbReference type="RefSeq" id="WP_377140998.1">
    <property type="nucleotide sequence ID" value="NZ_JBHTIA010000003.1"/>
</dbReference>
<dbReference type="Proteomes" id="UP001597073">
    <property type="component" value="Unassembled WGS sequence"/>
</dbReference>
<name>A0ABW2ZF73_9SPHI</name>
<keyword evidence="2" id="KW-1185">Reference proteome</keyword>
<accession>A0ABW2ZF73</accession>
<organism evidence="1 2">
    <name type="scientific">Mucilaginibacter lutimaris</name>
    <dbReference type="NCBI Taxonomy" id="931629"/>
    <lineage>
        <taxon>Bacteria</taxon>
        <taxon>Pseudomonadati</taxon>
        <taxon>Bacteroidota</taxon>
        <taxon>Sphingobacteriia</taxon>
        <taxon>Sphingobacteriales</taxon>
        <taxon>Sphingobacteriaceae</taxon>
        <taxon>Mucilaginibacter</taxon>
    </lineage>
</organism>
<evidence type="ECO:0000313" key="2">
    <source>
        <dbReference type="Proteomes" id="UP001597073"/>
    </source>
</evidence>
<reference evidence="2" key="1">
    <citation type="journal article" date="2019" name="Int. J. Syst. Evol. Microbiol.">
        <title>The Global Catalogue of Microorganisms (GCM) 10K type strain sequencing project: providing services to taxonomists for standard genome sequencing and annotation.</title>
        <authorList>
            <consortium name="The Broad Institute Genomics Platform"/>
            <consortium name="The Broad Institute Genome Sequencing Center for Infectious Disease"/>
            <person name="Wu L."/>
            <person name="Ma J."/>
        </authorList>
    </citation>
    <scope>NUCLEOTIDE SEQUENCE [LARGE SCALE GENOMIC DNA]</scope>
    <source>
        <strain evidence="2">CCUG 60742</strain>
    </source>
</reference>
<gene>
    <name evidence="1" type="ORF">ACFQZI_08340</name>
</gene>
<dbReference type="PROSITE" id="PS51257">
    <property type="entry name" value="PROKAR_LIPOPROTEIN"/>
    <property type="match status" value="1"/>
</dbReference>
<evidence type="ECO:0000313" key="1">
    <source>
        <dbReference type="EMBL" id="MFD0764860.1"/>
    </source>
</evidence>
<comment type="caution">
    <text evidence="1">The sequence shown here is derived from an EMBL/GenBank/DDBJ whole genome shotgun (WGS) entry which is preliminary data.</text>
</comment>
<sequence>MKKLIAALLLSFVIFSCTDTKKQEKDLFNEVIKVHDRVMGKEQLIIINKMQLDTLIKDSISAEVTAAAKLHTTALDSADSRMENWMHNFDAENKGKSHKEIMAYLTDQKKQIDAIDSSFNSTVAAAAKFIKQNKKTK</sequence>